<gene>
    <name evidence="1" type="ORF">T4B_8938</name>
    <name evidence="2" type="ORF">T4C_8063</name>
</gene>
<evidence type="ECO:0000313" key="3">
    <source>
        <dbReference type="Proteomes" id="UP000054805"/>
    </source>
</evidence>
<reference evidence="3 4" key="1">
    <citation type="submission" date="2015-01" db="EMBL/GenBank/DDBJ databases">
        <title>Evolution of Trichinella species and genotypes.</title>
        <authorList>
            <person name="Korhonen P.K."/>
            <person name="Edoardo P."/>
            <person name="Giuseppe L.R."/>
            <person name="Gasser R.B."/>
        </authorList>
    </citation>
    <scope>NUCLEOTIDE SEQUENCE [LARGE SCALE GENOMIC DNA]</scope>
    <source>
        <strain evidence="2">ISS176</strain>
        <strain evidence="1">ISS588</strain>
    </source>
</reference>
<accession>A0A0V1IXQ0</accession>
<dbReference type="AlphaFoldDB" id="A0A0V1IXQ0"/>
<sequence length="120" mass="14065">MKLRRPRLNGNNISILALQDNKYEYDDGKCNFMTWCNEPENTIKLTWLSNKIKWVIIWETKYTENIKKQYTVELSYNDLSYNNVSTIAIEILSLVGSAMSYTSKTSFIAILKLGYNDYNQ</sequence>
<dbReference type="Proteomes" id="UP000054805">
    <property type="component" value="Unassembled WGS sequence"/>
</dbReference>
<comment type="caution">
    <text evidence="1">The sequence shown here is derived from an EMBL/GenBank/DDBJ whole genome shotgun (WGS) entry which is preliminary data.</text>
</comment>
<dbReference type="EMBL" id="JYDS01000077">
    <property type="protein sequence ID" value="KRZ27013.1"/>
    <property type="molecule type" value="Genomic_DNA"/>
</dbReference>
<evidence type="ECO:0000313" key="4">
    <source>
        <dbReference type="Proteomes" id="UP000054826"/>
    </source>
</evidence>
<organism evidence="1 3">
    <name type="scientific">Trichinella pseudospiralis</name>
    <name type="common">Parasitic roundworm</name>
    <dbReference type="NCBI Taxonomy" id="6337"/>
    <lineage>
        <taxon>Eukaryota</taxon>
        <taxon>Metazoa</taxon>
        <taxon>Ecdysozoa</taxon>
        <taxon>Nematoda</taxon>
        <taxon>Enoplea</taxon>
        <taxon>Dorylaimia</taxon>
        <taxon>Trichinellida</taxon>
        <taxon>Trichinellidae</taxon>
        <taxon>Trichinella</taxon>
    </lineage>
</organism>
<dbReference type="Proteomes" id="UP000054826">
    <property type="component" value="Unassembled WGS sequence"/>
</dbReference>
<evidence type="ECO:0000313" key="1">
    <source>
        <dbReference type="EMBL" id="KRZ27013.1"/>
    </source>
</evidence>
<protein>
    <submittedName>
        <fullName evidence="1">Uncharacterized protein</fullName>
    </submittedName>
</protein>
<keyword evidence="3" id="KW-1185">Reference proteome</keyword>
<proteinExistence type="predicted"/>
<name>A0A0V1IXQ0_TRIPS</name>
<evidence type="ECO:0000313" key="2">
    <source>
        <dbReference type="EMBL" id="KRZ41345.1"/>
    </source>
</evidence>
<dbReference type="EMBL" id="JYDV01000020">
    <property type="protein sequence ID" value="KRZ41345.1"/>
    <property type="molecule type" value="Genomic_DNA"/>
</dbReference>